<gene>
    <name evidence="2" type="ORF">GCM10022235_68150</name>
</gene>
<organism evidence="2 3">
    <name type="scientific">Kribbella ginsengisoli</name>
    <dbReference type="NCBI Taxonomy" id="363865"/>
    <lineage>
        <taxon>Bacteria</taxon>
        <taxon>Bacillati</taxon>
        <taxon>Actinomycetota</taxon>
        <taxon>Actinomycetes</taxon>
        <taxon>Propionibacteriales</taxon>
        <taxon>Kribbellaceae</taxon>
        <taxon>Kribbella</taxon>
    </lineage>
</organism>
<evidence type="ECO:0000313" key="2">
    <source>
        <dbReference type="EMBL" id="GAA3587621.1"/>
    </source>
</evidence>
<protein>
    <submittedName>
        <fullName evidence="2">Uncharacterized protein</fullName>
    </submittedName>
</protein>
<feature type="region of interest" description="Disordered" evidence="1">
    <location>
        <begin position="24"/>
        <end position="53"/>
    </location>
</feature>
<proteinExistence type="predicted"/>
<dbReference type="EMBL" id="BAABAA010000013">
    <property type="protein sequence ID" value="GAA3587621.1"/>
    <property type="molecule type" value="Genomic_DNA"/>
</dbReference>
<sequence>MKYPSYGEAMIAVLPLNRLVPEPLGRRHRRHPEGEQRVLLHQPDHDDPLGRRLDLRGPELVLDRHRKRAGLRTRRGSGGGVVLVTPDYFTLPCVTETCS</sequence>
<feature type="compositionally biased region" description="Basic and acidic residues" evidence="1">
    <location>
        <begin position="32"/>
        <end position="53"/>
    </location>
</feature>
<dbReference type="Proteomes" id="UP001501222">
    <property type="component" value="Unassembled WGS sequence"/>
</dbReference>
<accession>A0ABP6YQD6</accession>
<reference evidence="3" key="1">
    <citation type="journal article" date="2019" name="Int. J. Syst. Evol. Microbiol.">
        <title>The Global Catalogue of Microorganisms (GCM) 10K type strain sequencing project: providing services to taxonomists for standard genome sequencing and annotation.</title>
        <authorList>
            <consortium name="The Broad Institute Genomics Platform"/>
            <consortium name="The Broad Institute Genome Sequencing Center for Infectious Disease"/>
            <person name="Wu L."/>
            <person name="Ma J."/>
        </authorList>
    </citation>
    <scope>NUCLEOTIDE SEQUENCE [LARGE SCALE GENOMIC DNA]</scope>
    <source>
        <strain evidence="3">JCM 16928</strain>
    </source>
</reference>
<evidence type="ECO:0000256" key="1">
    <source>
        <dbReference type="SAM" id="MobiDB-lite"/>
    </source>
</evidence>
<keyword evidence="3" id="KW-1185">Reference proteome</keyword>
<name>A0ABP6YQD6_9ACTN</name>
<evidence type="ECO:0000313" key="3">
    <source>
        <dbReference type="Proteomes" id="UP001501222"/>
    </source>
</evidence>
<comment type="caution">
    <text evidence="2">The sequence shown here is derived from an EMBL/GenBank/DDBJ whole genome shotgun (WGS) entry which is preliminary data.</text>
</comment>